<name>A0A9D6V081_9BACT</name>
<evidence type="ECO:0000313" key="2">
    <source>
        <dbReference type="Proteomes" id="UP000807825"/>
    </source>
</evidence>
<gene>
    <name evidence="1" type="ORF">HY912_02320</name>
</gene>
<evidence type="ECO:0008006" key="3">
    <source>
        <dbReference type="Google" id="ProtNLM"/>
    </source>
</evidence>
<dbReference type="Gene3D" id="3.40.50.1110">
    <property type="entry name" value="SGNH hydrolase"/>
    <property type="match status" value="1"/>
</dbReference>
<dbReference type="SUPFAM" id="SSF52266">
    <property type="entry name" value="SGNH hydrolase"/>
    <property type="match status" value="1"/>
</dbReference>
<organism evidence="1 2">
    <name type="scientific">Desulfomonile tiedjei</name>
    <dbReference type="NCBI Taxonomy" id="2358"/>
    <lineage>
        <taxon>Bacteria</taxon>
        <taxon>Pseudomonadati</taxon>
        <taxon>Thermodesulfobacteriota</taxon>
        <taxon>Desulfomonilia</taxon>
        <taxon>Desulfomonilales</taxon>
        <taxon>Desulfomonilaceae</taxon>
        <taxon>Desulfomonile</taxon>
    </lineage>
</organism>
<evidence type="ECO:0000313" key="1">
    <source>
        <dbReference type="EMBL" id="MBI5248305.1"/>
    </source>
</evidence>
<sequence length="453" mass="50204">MTQRLNGASPAINTSAAKSKSFAAKRLFSALAALLIGLVLAEVLLRTISLFAPGMGEFMNAPQVIKDATLEYRFPSQPSDPGAGVAHGNSPAMAAKLVAIGDSITYGSGVPAEEAWPRVLEAMSRDRSFRRNGINEPLLAANISCPGYGPVHYVWLQEEALRLNPDIMVATFYLGNDIFDAFHLVDLYHFTGQIKVPPYEWPLEKILDELGTKSQSERQETADLTHAVVPDNRDALALLSLFRSVYTISEYKFGSASQSGLGARLFKGLIQMSAYLYPENWYFDDGLACTTFSFKRILGAMNLEDPWMKTGFHFSMEAYRLMKIRADKAGVRFCVLVIPTKHTVFRDVVGRCTSRGLAIPASYFKVIENEDRIREASFDFFRKSGIAYVDALPALKTALEQGAQPYKISVDNHPNAHGQAVIAKFVLQTMEGNGNEPHLFDIRRESIKKLSQK</sequence>
<comment type="caution">
    <text evidence="1">The sequence shown here is derived from an EMBL/GenBank/DDBJ whole genome shotgun (WGS) entry which is preliminary data.</text>
</comment>
<proteinExistence type="predicted"/>
<protein>
    <recommendedName>
        <fullName evidence="3">SGNH hydrolase-type esterase domain-containing protein</fullName>
    </recommendedName>
</protein>
<accession>A0A9D6V081</accession>
<dbReference type="InterPro" id="IPR036514">
    <property type="entry name" value="SGNH_hydro_sf"/>
</dbReference>
<dbReference type="GO" id="GO:0016788">
    <property type="term" value="F:hydrolase activity, acting on ester bonds"/>
    <property type="evidence" value="ECO:0007669"/>
    <property type="project" value="UniProtKB-ARBA"/>
</dbReference>
<dbReference type="AlphaFoldDB" id="A0A9D6V081"/>
<reference evidence="1" key="1">
    <citation type="submission" date="2020-07" db="EMBL/GenBank/DDBJ databases">
        <title>Huge and variable diversity of episymbiotic CPR bacteria and DPANN archaea in groundwater ecosystems.</title>
        <authorList>
            <person name="He C.Y."/>
            <person name="Keren R."/>
            <person name="Whittaker M."/>
            <person name="Farag I.F."/>
            <person name="Doudna J."/>
            <person name="Cate J.H.D."/>
            <person name="Banfield J.F."/>
        </authorList>
    </citation>
    <scope>NUCLEOTIDE SEQUENCE</scope>
    <source>
        <strain evidence="1">NC_groundwater_1664_Pr3_B-0.1um_52_9</strain>
    </source>
</reference>
<dbReference type="EMBL" id="JACRDE010000063">
    <property type="protein sequence ID" value="MBI5248305.1"/>
    <property type="molecule type" value="Genomic_DNA"/>
</dbReference>
<dbReference type="Proteomes" id="UP000807825">
    <property type="component" value="Unassembled WGS sequence"/>
</dbReference>